<dbReference type="AlphaFoldDB" id="A0A9P0CQM3"/>
<dbReference type="InterPro" id="IPR012337">
    <property type="entry name" value="RNaseH-like_sf"/>
</dbReference>
<proteinExistence type="predicted"/>
<dbReference type="InterPro" id="IPR003656">
    <property type="entry name" value="Znf_BED"/>
</dbReference>
<dbReference type="InterPro" id="IPR052035">
    <property type="entry name" value="ZnF_BED_domain_contain"/>
</dbReference>
<dbReference type="InterPro" id="IPR008906">
    <property type="entry name" value="HATC_C_dom"/>
</dbReference>
<dbReference type="PANTHER" id="PTHR46481">
    <property type="entry name" value="ZINC FINGER BED DOMAIN-CONTAINING PROTEIN 4"/>
    <property type="match status" value="1"/>
</dbReference>
<dbReference type="SUPFAM" id="SSF140996">
    <property type="entry name" value="Hermes dimerisation domain"/>
    <property type="match status" value="1"/>
</dbReference>
<dbReference type="OrthoDB" id="1607513at2759"/>
<comment type="subcellular location">
    <subcellularLocation>
        <location evidence="1">Nucleus</location>
    </subcellularLocation>
</comment>
<keyword evidence="8" id="KW-0539">Nucleus</keyword>
<dbReference type="SUPFAM" id="SSF57667">
    <property type="entry name" value="beta-beta-alpha zinc fingers"/>
    <property type="match status" value="1"/>
</dbReference>
<evidence type="ECO:0000256" key="10">
    <source>
        <dbReference type="SAM" id="MobiDB-lite"/>
    </source>
</evidence>
<evidence type="ECO:0000259" key="11">
    <source>
        <dbReference type="PROSITE" id="PS50808"/>
    </source>
</evidence>
<protein>
    <recommendedName>
        <fullName evidence="11">BED-type domain-containing protein</fullName>
    </recommendedName>
</protein>
<dbReference type="PROSITE" id="PS50808">
    <property type="entry name" value="ZF_BED"/>
    <property type="match status" value="1"/>
</dbReference>
<dbReference type="Proteomes" id="UP001153636">
    <property type="component" value="Chromosome 23"/>
</dbReference>
<dbReference type="Pfam" id="PF02892">
    <property type="entry name" value="zf-BED"/>
    <property type="match status" value="1"/>
</dbReference>
<dbReference type="EMBL" id="OV651835">
    <property type="protein sequence ID" value="CAH1107682.1"/>
    <property type="molecule type" value="Genomic_DNA"/>
</dbReference>
<feature type="compositionally biased region" description="Polar residues" evidence="10">
    <location>
        <begin position="50"/>
        <end position="85"/>
    </location>
</feature>
<dbReference type="SUPFAM" id="SSF53098">
    <property type="entry name" value="Ribonuclease H-like"/>
    <property type="match status" value="1"/>
</dbReference>
<keyword evidence="2" id="KW-0479">Metal-binding</keyword>
<dbReference type="InterPro" id="IPR036236">
    <property type="entry name" value="Znf_C2H2_sf"/>
</dbReference>
<evidence type="ECO:0000256" key="1">
    <source>
        <dbReference type="ARBA" id="ARBA00004123"/>
    </source>
</evidence>
<dbReference type="GO" id="GO:0003677">
    <property type="term" value="F:DNA binding"/>
    <property type="evidence" value="ECO:0007669"/>
    <property type="project" value="UniProtKB-KW"/>
</dbReference>
<reference evidence="12" key="1">
    <citation type="submission" date="2022-01" db="EMBL/GenBank/DDBJ databases">
        <authorList>
            <person name="King R."/>
        </authorList>
    </citation>
    <scope>NUCLEOTIDE SEQUENCE</scope>
</reference>
<feature type="domain" description="BED-type" evidence="11">
    <location>
        <begin position="3"/>
        <end position="47"/>
    </location>
</feature>
<dbReference type="GO" id="GO:0005634">
    <property type="term" value="C:nucleus"/>
    <property type="evidence" value="ECO:0007669"/>
    <property type="project" value="UniProtKB-SubCell"/>
</dbReference>
<keyword evidence="13" id="KW-1185">Reference proteome</keyword>
<dbReference type="GO" id="GO:0046983">
    <property type="term" value="F:protein dimerization activity"/>
    <property type="evidence" value="ECO:0007669"/>
    <property type="project" value="InterPro"/>
</dbReference>
<dbReference type="GO" id="GO:0008270">
    <property type="term" value="F:zinc ion binding"/>
    <property type="evidence" value="ECO:0007669"/>
    <property type="project" value="UniProtKB-KW"/>
</dbReference>
<sequence>MDRKKSTLWSFFQPTTDQKATCNLCRQNISYKTSISNLKRHLQRKHPLVNITSDDGRTNNSVPSSKKNQNTKENSLIQPSSSSSENNDKHTEENLVVQPSTSTAQGQIHNSTVQTKLPYFPKKMGLQQKTKIDRSLMDLFIKDFQPFRVVEDEGFRNFTTCLNPSYELPNRKTISNTHLPALYEETLKNVQREIGDVKSVTLTTDCWTSVSTESYMAVTVHFISNNFQTKSILLDCIHLPQSHTSENLAKELKQIVVSWGLQNQILLAISDNAANIKKAIQDILKWKHLGCYAHTLNLIVGDALSVVDDFLKKIRQLVGHFKRSTTAAAKLAEVQSQQGKIPKKLLQDVSTRWNSTFYMLERLLEIEEAVRTTMALLNSNTLPIISVEEWQLLNELKIVLEPMEKLTKIMSGQNYTTLSSVIVLTKGLEANYNKLNENKETYCTFALTQTIVQKILDGIQRRLGDLENSNTLFISTFLDPRFKNIGFSNDGMADKAKKLVTALVTELIYMNPKQIEQKDQNTPVENLSSELPQKKPKVDFSPWDQFDRKAASFKPSGTSSSRAIVEVQRYLEDDPLDRHEDPLLWWRQHAYNYPNLSKVFIEKFGTIATSVPCERVFSKTGQIITERRSRLNSQKVRQLIFLNVNKK</sequence>
<keyword evidence="4" id="KW-0862">Zinc</keyword>
<keyword evidence="6" id="KW-0238">DNA-binding</keyword>
<evidence type="ECO:0000256" key="2">
    <source>
        <dbReference type="ARBA" id="ARBA00022723"/>
    </source>
</evidence>
<organism evidence="12 13">
    <name type="scientific">Psylliodes chrysocephalus</name>
    <dbReference type="NCBI Taxonomy" id="3402493"/>
    <lineage>
        <taxon>Eukaryota</taxon>
        <taxon>Metazoa</taxon>
        <taxon>Ecdysozoa</taxon>
        <taxon>Arthropoda</taxon>
        <taxon>Hexapoda</taxon>
        <taxon>Insecta</taxon>
        <taxon>Pterygota</taxon>
        <taxon>Neoptera</taxon>
        <taxon>Endopterygota</taxon>
        <taxon>Coleoptera</taxon>
        <taxon>Polyphaga</taxon>
        <taxon>Cucujiformia</taxon>
        <taxon>Chrysomeloidea</taxon>
        <taxon>Chrysomelidae</taxon>
        <taxon>Galerucinae</taxon>
        <taxon>Alticini</taxon>
        <taxon>Psylliodes</taxon>
    </lineage>
</organism>
<evidence type="ECO:0000256" key="9">
    <source>
        <dbReference type="PROSITE-ProRule" id="PRU00027"/>
    </source>
</evidence>
<dbReference type="GO" id="GO:0009791">
    <property type="term" value="P:post-embryonic development"/>
    <property type="evidence" value="ECO:0007669"/>
    <property type="project" value="UniProtKB-ARBA"/>
</dbReference>
<gene>
    <name evidence="12" type="ORF">PSYICH_LOCUS8338</name>
</gene>
<dbReference type="SMART" id="SM00614">
    <property type="entry name" value="ZnF_BED"/>
    <property type="match status" value="1"/>
</dbReference>
<dbReference type="Pfam" id="PF05699">
    <property type="entry name" value="Dimer_Tnp_hAT"/>
    <property type="match status" value="1"/>
</dbReference>
<dbReference type="PANTHER" id="PTHR46481:SF10">
    <property type="entry name" value="ZINC FINGER BED DOMAIN-CONTAINING PROTEIN 39"/>
    <property type="match status" value="1"/>
</dbReference>
<feature type="region of interest" description="Disordered" evidence="10">
    <location>
        <begin position="48"/>
        <end position="110"/>
    </location>
</feature>
<keyword evidence="3 9" id="KW-0863">Zinc-finger</keyword>
<evidence type="ECO:0000256" key="3">
    <source>
        <dbReference type="ARBA" id="ARBA00022771"/>
    </source>
</evidence>
<keyword evidence="7" id="KW-0804">Transcription</keyword>
<evidence type="ECO:0000313" key="12">
    <source>
        <dbReference type="EMBL" id="CAH1107682.1"/>
    </source>
</evidence>
<name>A0A9P0CQM3_9CUCU</name>
<evidence type="ECO:0000256" key="6">
    <source>
        <dbReference type="ARBA" id="ARBA00023125"/>
    </source>
</evidence>
<evidence type="ECO:0000256" key="8">
    <source>
        <dbReference type="ARBA" id="ARBA00023242"/>
    </source>
</evidence>
<evidence type="ECO:0000256" key="4">
    <source>
        <dbReference type="ARBA" id="ARBA00022833"/>
    </source>
</evidence>
<evidence type="ECO:0000256" key="7">
    <source>
        <dbReference type="ARBA" id="ARBA00023163"/>
    </source>
</evidence>
<evidence type="ECO:0000256" key="5">
    <source>
        <dbReference type="ARBA" id="ARBA00023015"/>
    </source>
</evidence>
<keyword evidence="5" id="KW-0805">Transcription regulation</keyword>
<feature type="compositionally biased region" description="Polar residues" evidence="10">
    <location>
        <begin position="97"/>
        <end position="110"/>
    </location>
</feature>
<evidence type="ECO:0000313" key="13">
    <source>
        <dbReference type="Proteomes" id="UP001153636"/>
    </source>
</evidence>
<accession>A0A9P0CQM3</accession>
<dbReference type="Gene3D" id="1.10.10.1070">
    <property type="entry name" value="Zinc finger, BED domain-containing"/>
    <property type="match status" value="1"/>
</dbReference>